<dbReference type="PANTHER" id="PTHR45527:SF1">
    <property type="entry name" value="FATTY ACID SYNTHASE"/>
    <property type="match status" value="1"/>
</dbReference>
<evidence type="ECO:0000259" key="1">
    <source>
        <dbReference type="Pfam" id="PF00501"/>
    </source>
</evidence>
<proteinExistence type="predicted"/>
<dbReference type="PROSITE" id="PS00455">
    <property type="entry name" value="AMP_BINDING"/>
    <property type="match status" value="1"/>
</dbReference>
<protein>
    <recommendedName>
        <fullName evidence="1">AMP-dependent synthetase/ligase domain-containing protein</fullName>
    </recommendedName>
</protein>
<dbReference type="GO" id="GO:0044550">
    <property type="term" value="P:secondary metabolite biosynthetic process"/>
    <property type="evidence" value="ECO:0007669"/>
    <property type="project" value="TreeGrafter"/>
</dbReference>
<dbReference type="GO" id="GO:0043041">
    <property type="term" value="P:amino acid activation for nonribosomal peptide biosynthetic process"/>
    <property type="evidence" value="ECO:0007669"/>
    <property type="project" value="TreeGrafter"/>
</dbReference>
<name>A0A5S9M2W2_BACIA</name>
<dbReference type="InterPro" id="IPR000873">
    <property type="entry name" value="AMP-dep_synth/lig_dom"/>
</dbReference>
<organism evidence="2 3">
    <name type="scientific">Bacillus safensis</name>
    <dbReference type="NCBI Taxonomy" id="561879"/>
    <lineage>
        <taxon>Bacteria</taxon>
        <taxon>Bacillati</taxon>
        <taxon>Bacillota</taxon>
        <taxon>Bacilli</taxon>
        <taxon>Bacillales</taxon>
        <taxon>Bacillaceae</taxon>
        <taxon>Bacillus</taxon>
    </lineage>
</organism>
<dbReference type="PANTHER" id="PTHR45527">
    <property type="entry name" value="NONRIBOSOMAL PEPTIDE SYNTHETASE"/>
    <property type="match status" value="1"/>
</dbReference>
<dbReference type="SUPFAM" id="SSF56801">
    <property type="entry name" value="Acetyl-CoA synthetase-like"/>
    <property type="match status" value="1"/>
</dbReference>
<dbReference type="InterPro" id="IPR020845">
    <property type="entry name" value="AMP-binding_CS"/>
</dbReference>
<gene>
    <name evidence="2" type="ORF">BsIDN1_06560</name>
</gene>
<dbReference type="AlphaFoldDB" id="A0A5S9M2W2"/>
<dbReference type="Pfam" id="PF00501">
    <property type="entry name" value="AMP-binding"/>
    <property type="match status" value="1"/>
</dbReference>
<dbReference type="Proteomes" id="UP000464658">
    <property type="component" value="Chromosome"/>
</dbReference>
<evidence type="ECO:0000313" key="2">
    <source>
        <dbReference type="EMBL" id="BBP87038.1"/>
    </source>
</evidence>
<dbReference type="GO" id="GO:0031177">
    <property type="term" value="F:phosphopantetheine binding"/>
    <property type="evidence" value="ECO:0007669"/>
    <property type="project" value="TreeGrafter"/>
</dbReference>
<evidence type="ECO:0000313" key="3">
    <source>
        <dbReference type="Proteomes" id="UP000464658"/>
    </source>
</evidence>
<dbReference type="EMBL" id="AP021906">
    <property type="protein sequence ID" value="BBP87038.1"/>
    <property type="molecule type" value="Genomic_DNA"/>
</dbReference>
<sequence>MQCEDVVLSYQELNDRVNQLAHYLRENGFEKGMKAALFFERSNEMVLSVLAVLKAGGVYVPIDPDFPDERVKHFLTDSGAQFLLTHQVLRHCSVLTAFEGTIIETEDQAIAQQSDSPIDTHILPEDLANLTYTSGTTGKPKGNMVTHRNILRTVKQSNYLTIHPEDTVMSLSNYVFDAFMFDVFGALLNGAKLIVLPKDHILNMNELSGAIEKEKVSILMITTALFHLLIDMKKDSLKNVRKVLFGGERASVPPHVVTALETVGKDKLVHMYGPSESTIFTTYYPVNHIEKQALSIPIGKPVSQTAVYIVDEFGHVQPPGVAGDYMCRW</sequence>
<dbReference type="FunFam" id="3.40.50.980:FF:000001">
    <property type="entry name" value="Non-ribosomal peptide synthetase"/>
    <property type="match status" value="1"/>
</dbReference>
<dbReference type="GO" id="GO:0005829">
    <property type="term" value="C:cytosol"/>
    <property type="evidence" value="ECO:0007669"/>
    <property type="project" value="TreeGrafter"/>
</dbReference>
<accession>A0A5S9M2W2</accession>
<reference evidence="2 3" key="1">
    <citation type="submission" date="2019-12" db="EMBL/GenBank/DDBJ databases">
        <title>Full genome sequence of a Bacillus safensis strain isolated from commercially available natto in Indonesia.</title>
        <authorList>
            <person name="Yoshida M."/>
            <person name="Uomi M."/>
            <person name="Waturangi D."/>
            <person name="Ekaputri J.J."/>
            <person name="Setiamarga D.H.E."/>
        </authorList>
    </citation>
    <scope>NUCLEOTIDE SEQUENCE [LARGE SCALE GENOMIC DNA]</scope>
    <source>
        <strain evidence="2 3">IDN1</strain>
    </source>
</reference>
<feature type="domain" description="AMP-dependent synthetase/ligase" evidence="1">
    <location>
        <begin position="5"/>
        <end position="324"/>
    </location>
</feature>
<dbReference type="Gene3D" id="3.40.50.980">
    <property type="match status" value="2"/>
</dbReference>